<proteinExistence type="predicted"/>
<accession>A0ABR1DDE5</accession>
<evidence type="ECO:0000313" key="2">
    <source>
        <dbReference type="Proteomes" id="UP001303046"/>
    </source>
</evidence>
<keyword evidence="2" id="KW-1185">Reference proteome</keyword>
<sequence>MERLEFRERKLLWRLFGYIWPRVCHNEELYAEVDVMYRRMEFVGFKLEEATWIWENDEWINSQALAEDREGWAELCSRTTHLGEDADNRVRRHQP</sequence>
<gene>
    <name evidence="1" type="primary">Necator_chrIV.g14547</name>
    <name evidence="1" type="ORF">RB195_001253</name>
</gene>
<name>A0ABR1DDE5_NECAM</name>
<organism evidence="1 2">
    <name type="scientific">Necator americanus</name>
    <name type="common">Human hookworm</name>
    <dbReference type="NCBI Taxonomy" id="51031"/>
    <lineage>
        <taxon>Eukaryota</taxon>
        <taxon>Metazoa</taxon>
        <taxon>Ecdysozoa</taxon>
        <taxon>Nematoda</taxon>
        <taxon>Chromadorea</taxon>
        <taxon>Rhabditida</taxon>
        <taxon>Rhabditina</taxon>
        <taxon>Rhabditomorpha</taxon>
        <taxon>Strongyloidea</taxon>
        <taxon>Ancylostomatidae</taxon>
        <taxon>Bunostominae</taxon>
        <taxon>Necator</taxon>
    </lineage>
</organism>
<comment type="caution">
    <text evidence="1">The sequence shown here is derived from an EMBL/GenBank/DDBJ whole genome shotgun (WGS) entry which is preliminary data.</text>
</comment>
<protein>
    <submittedName>
        <fullName evidence="1">Uncharacterized protein</fullName>
    </submittedName>
</protein>
<dbReference type="EMBL" id="JAVFWL010000004">
    <property type="protein sequence ID" value="KAK6748519.1"/>
    <property type="molecule type" value="Genomic_DNA"/>
</dbReference>
<dbReference type="Proteomes" id="UP001303046">
    <property type="component" value="Unassembled WGS sequence"/>
</dbReference>
<evidence type="ECO:0000313" key="1">
    <source>
        <dbReference type="EMBL" id="KAK6748519.1"/>
    </source>
</evidence>
<reference evidence="1 2" key="1">
    <citation type="submission" date="2023-08" db="EMBL/GenBank/DDBJ databases">
        <title>A Necator americanus chromosomal reference genome.</title>
        <authorList>
            <person name="Ilik V."/>
            <person name="Petrzelkova K.J."/>
            <person name="Pardy F."/>
            <person name="Fuh T."/>
            <person name="Niatou-Singa F.S."/>
            <person name="Gouil Q."/>
            <person name="Baker L."/>
            <person name="Ritchie M.E."/>
            <person name="Jex A.R."/>
            <person name="Gazzola D."/>
            <person name="Li H."/>
            <person name="Toshio Fujiwara R."/>
            <person name="Zhan B."/>
            <person name="Aroian R.V."/>
            <person name="Pafco B."/>
            <person name="Schwarz E.M."/>
        </authorList>
    </citation>
    <scope>NUCLEOTIDE SEQUENCE [LARGE SCALE GENOMIC DNA]</scope>
    <source>
        <strain evidence="1 2">Aroian</strain>
        <tissue evidence="1">Whole animal</tissue>
    </source>
</reference>